<evidence type="ECO:0000256" key="2">
    <source>
        <dbReference type="ARBA" id="ARBA00022603"/>
    </source>
</evidence>
<organism evidence="4 5">
    <name type="scientific">Ceratobasidium theobromae</name>
    <dbReference type="NCBI Taxonomy" id="1582974"/>
    <lineage>
        <taxon>Eukaryota</taxon>
        <taxon>Fungi</taxon>
        <taxon>Dikarya</taxon>
        <taxon>Basidiomycota</taxon>
        <taxon>Agaricomycotina</taxon>
        <taxon>Agaricomycetes</taxon>
        <taxon>Cantharellales</taxon>
        <taxon>Ceratobasidiaceae</taxon>
        <taxon>Ceratobasidium</taxon>
    </lineage>
</organism>
<name>A0A5N5Q9F8_9AGAM</name>
<proteinExistence type="inferred from homology"/>
<comment type="caution">
    <text evidence="4">The sequence shown here is derived from an EMBL/GenBank/DDBJ whole genome shotgun (WGS) entry which is preliminary data.</text>
</comment>
<keyword evidence="2 4" id="KW-0489">Methyltransferase</keyword>
<reference evidence="4 5" key="1">
    <citation type="journal article" date="2019" name="Fungal Biol. Biotechnol.">
        <title>Draft genome sequence of fastidious pathogen Ceratobasidium theobromae, which causes vascular-streak dieback in Theobroma cacao.</title>
        <authorList>
            <person name="Ali S.S."/>
            <person name="Asman A."/>
            <person name="Shao J."/>
            <person name="Firmansyah A.P."/>
            <person name="Susilo A.W."/>
            <person name="Rosmana A."/>
            <person name="McMahon P."/>
            <person name="Junaid M."/>
            <person name="Guest D."/>
            <person name="Kheng T.Y."/>
            <person name="Meinhardt L.W."/>
            <person name="Bailey B.A."/>
        </authorList>
    </citation>
    <scope>NUCLEOTIDE SEQUENCE [LARGE SCALE GENOMIC DNA]</scope>
    <source>
        <strain evidence="4 5">CT2</strain>
    </source>
</reference>
<gene>
    <name evidence="4" type="ORF">CTheo_8264</name>
</gene>
<evidence type="ECO:0000256" key="1">
    <source>
        <dbReference type="ARBA" id="ARBA00008361"/>
    </source>
</evidence>
<sequence>MPAHIDRRSVDYSSQTYWDSRFSHERTFEWLAPSSGILPRISHVLEDMGEIPLARCKIVHIGCGNSELSLDLRRFVSDVPEVQVLNIDYAAAALKRMQDTEIAKFGDSRMRWEVVNLLDWDATRKAVLADGIIRRELEPEMLVVVDKSCSDAIACGEDVETPLNTTKMHPMQALTLHLGATAAPGSIWIALSHSPERFDFLPLSNDDTGKHLWEIIRTEKIPAQTGLDLQSRINVHAPEIYHTLFTLRRTPQNV</sequence>
<dbReference type="PANTHER" id="PTHR12176:SF84">
    <property type="entry name" value="METHYLTRANSFERASE DOMAIN-CONTAINING PROTEIN"/>
    <property type="match status" value="1"/>
</dbReference>
<dbReference type="PANTHER" id="PTHR12176">
    <property type="entry name" value="SAM-DEPENDENT METHYLTRANSFERASE SUPERFAMILY PROTEIN"/>
    <property type="match status" value="1"/>
</dbReference>
<dbReference type="AlphaFoldDB" id="A0A5N5Q9F8"/>
<dbReference type="EMBL" id="SSOP01000498">
    <property type="protein sequence ID" value="KAB5588294.1"/>
    <property type="molecule type" value="Genomic_DNA"/>
</dbReference>
<dbReference type="InterPro" id="IPR029063">
    <property type="entry name" value="SAM-dependent_MTases_sf"/>
</dbReference>
<evidence type="ECO:0000313" key="4">
    <source>
        <dbReference type="EMBL" id="KAB5588294.1"/>
    </source>
</evidence>
<dbReference type="OrthoDB" id="411785at2759"/>
<evidence type="ECO:0000313" key="5">
    <source>
        <dbReference type="Proteomes" id="UP000383932"/>
    </source>
</evidence>
<accession>A0A5N5Q9F8</accession>
<protein>
    <submittedName>
        <fullName evidence="4">Methyltransferase domain-containing protein</fullName>
    </submittedName>
</protein>
<dbReference type="Gene3D" id="3.40.50.150">
    <property type="entry name" value="Vaccinia Virus protein VP39"/>
    <property type="match status" value="1"/>
</dbReference>
<dbReference type="SUPFAM" id="SSF53335">
    <property type="entry name" value="S-adenosyl-L-methionine-dependent methyltransferases"/>
    <property type="match status" value="1"/>
</dbReference>
<dbReference type="InterPro" id="IPR051419">
    <property type="entry name" value="Lys/N-term_MeTrsfase_sf"/>
</dbReference>
<comment type="similarity">
    <text evidence="1">Belongs to the methyltransferase superfamily.</text>
</comment>
<keyword evidence="3 4" id="KW-0808">Transferase</keyword>
<dbReference type="Proteomes" id="UP000383932">
    <property type="component" value="Unassembled WGS sequence"/>
</dbReference>
<dbReference type="GO" id="GO:0008168">
    <property type="term" value="F:methyltransferase activity"/>
    <property type="evidence" value="ECO:0007669"/>
    <property type="project" value="UniProtKB-KW"/>
</dbReference>
<evidence type="ECO:0000256" key="3">
    <source>
        <dbReference type="ARBA" id="ARBA00022679"/>
    </source>
</evidence>
<keyword evidence="5" id="KW-1185">Reference proteome</keyword>
<dbReference type="GO" id="GO:0032259">
    <property type="term" value="P:methylation"/>
    <property type="evidence" value="ECO:0007669"/>
    <property type="project" value="UniProtKB-KW"/>
</dbReference>